<dbReference type="GO" id="GO:0004674">
    <property type="term" value="F:protein serine/threonine kinase activity"/>
    <property type="evidence" value="ECO:0007669"/>
    <property type="project" value="TreeGrafter"/>
</dbReference>
<dbReference type="InterPro" id="IPR000719">
    <property type="entry name" value="Prot_kinase_dom"/>
</dbReference>
<feature type="domain" description="Protein kinase" evidence="4">
    <location>
        <begin position="41"/>
        <end position="294"/>
    </location>
</feature>
<proteinExistence type="predicted"/>
<evidence type="ECO:0000256" key="2">
    <source>
        <dbReference type="ARBA" id="ARBA00022840"/>
    </source>
</evidence>
<evidence type="ECO:0000313" key="5">
    <source>
        <dbReference type="EMBL" id="CAI9943649.1"/>
    </source>
</evidence>
<evidence type="ECO:0000259" key="4">
    <source>
        <dbReference type="PROSITE" id="PS50011"/>
    </source>
</evidence>
<dbReference type="FunFam" id="1.10.510.10:FF:000571">
    <property type="entry name" value="Maternal embryonic leucine zipper kinase"/>
    <property type="match status" value="1"/>
</dbReference>
<feature type="binding site" evidence="3">
    <location>
        <position position="70"/>
    </location>
    <ligand>
        <name>ATP</name>
        <dbReference type="ChEBI" id="CHEBI:30616"/>
    </ligand>
</feature>
<evidence type="ECO:0000313" key="6">
    <source>
        <dbReference type="EMBL" id="CAL6091787.1"/>
    </source>
</evidence>
<keyword evidence="6" id="KW-0418">Kinase</keyword>
<dbReference type="PROSITE" id="PS00108">
    <property type="entry name" value="PROTEIN_KINASE_ST"/>
    <property type="match status" value="1"/>
</dbReference>
<dbReference type="GO" id="GO:0005737">
    <property type="term" value="C:cytoplasm"/>
    <property type="evidence" value="ECO:0007669"/>
    <property type="project" value="TreeGrafter"/>
</dbReference>
<dbReference type="SUPFAM" id="SSF56112">
    <property type="entry name" value="Protein kinase-like (PK-like)"/>
    <property type="match status" value="1"/>
</dbReference>
<accession>A0AA86PP89</accession>
<dbReference type="InterPro" id="IPR011009">
    <property type="entry name" value="Kinase-like_dom_sf"/>
</dbReference>
<dbReference type="EMBL" id="CATOUU010000717">
    <property type="protein sequence ID" value="CAI9943649.1"/>
    <property type="molecule type" value="Genomic_DNA"/>
</dbReference>
<dbReference type="SMART" id="SM00220">
    <property type="entry name" value="S_TKc"/>
    <property type="match status" value="1"/>
</dbReference>
<dbReference type="Proteomes" id="UP001642409">
    <property type="component" value="Unassembled WGS sequence"/>
</dbReference>
<protein>
    <submittedName>
        <fullName evidence="5">CAMK CAMKL</fullName>
    </submittedName>
    <submittedName>
        <fullName evidence="6">Kinase</fullName>
    </submittedName>
</protein>
<evidence type="ECO:0000313" key="7">
    <source>
        <dbReference type="Proteomes" id="UP001642409"/>
    </source>
</evidence>
<dbReference type="PANTHER" id="PTHR24346:SF110">
    <property type="entry name" value="NON-SPECIFIC SERINE_THREONINE PROTEIN KINASE"/>
    <property type="match status" value="1"/>
</dbReference>
<dbReference type="GO" id="GO:0005524">
    <property type="term" value="F:ATP binding"/>
    <property type="evidence" value="ECO:0007669"/>
    <property type="project" value="UniProtKB-UniRule"/>
</dbReference>
<dbReference type="GO" id="GO:0035556">
    <property type="term" value="P:intracellular signal transduction"/>
    <property type="evidence" value="ECO:0007669"/>
    <property type="project" value="TreeGrafter"/>
</dbReference>
<dbReference type="PROSITE" id="PS00107">
    <property type="entry name" value="PROTEIN_KINASE_ATP"/>
    <property type="match status" value="1"/>
</dbReference>
<keyword evidence="7" id="KW-1185">Reference proteome</keyword>
<keyword evidence="2 3" id="KW-0067">ATP-binding</keyword>
<dbReference type="Pfam" id="PF00069">
    <property type="entry name" value="Pkinase"/>
    <property type="match status" value="1"/>
</dbReference>
<keyword evidence="6" id="KW-0808">Transferase</keyword>
<dbReference type="CDD" id="cd14003">
    <property type="entry name" value="STKc_AMPK-like"/>
    <property type="match status" value="1"/>
</dbReference>
<dbReference type="EMBL" id="CAXDID020000438">
    <property type="protein sequence ID" value="CAL6091787.1"/>
    <property type="molecule type" value="Genomic_DNA"/>
</dbReference>
<organism evidence="5">
    <name type="scientific">Hexamita inflata</name>
    <dbReference type="NCBI Taxonomy" id="28002"/>
    <lineage>
        <taxon>Eukaryota</taxon>
        <taxon>Metamonada</taxon>
        <taxon>Diplomonadida</taxon>
        <taxon>Hexamitidae</taxon>
        <taxon>Hexamitinae</taxon>
        <taxon>Hexamita</taxon>
    </lineage>
</organism>
<dbReference type="PANTHER" id="PTHR24346">
    <property type="entry name" value="MAP/MICROTUBULE AFFINITY-REGULATING KINASE"/>
    <property type="match status" value="1"/>
</dbReference>
<evidence type="ECO:0000256" key="1">
    <source>
        <dbReference type="ARBA" id="ARBA00022741"/>
    </source>
</evidence>
<reference evidence="5" key="1">
    <citation type="submission" date="2023-06" db="EMBL/GenBank/DDBJ databases">
        <authorList>
            <person name="Kurt Z."/>
        </authorList>
    </citation>
    <scope>NUCLEOTIDE SEQUENCE</scope>
</reference>
<reference evidence="6 7" key="2">
    <citation type="submission" date="2024-07" db="EMBL/GenBank/DDBJ databases">
        <authorList>
            <person name="Akdeniz Z."/>
        </authorList>
    </citation>
    <scope>NUCLEOTIDE SEQUENCE [LARGE SCALE GENOMIC DNA]</scope>
</reference>
<keyword evidence="1 3" id="KW-0547">Nucleotide-binding</keyword>
<dbReference type="FunFam" id="3.30.200.20:FF:000042">
    <property type="entry name" value="Aurora kinase A"/>
    <property type="match status" value="1"/>
</dbReference>
<name>A0AA86PP89_9EUKA</name>
<evidence type="ECO:0000256" key="3">
    <source>
        <dbReference type="PROSITE-ProRule" id="PRU10141"/>
    </source>
</evidence>
<dbReference type="AlphaFoldDB" id="A0AA86PP89"/>
<dbReference type="Gene3D" id="1.10.510.10">
    <property type="entry name" value="Transferase(Phosphotransferase) domain 1"/>
    <property type="match status" value="1"/>
</dbReference>
<dbReference type="InterPro" id="IPR017441">
    <property type="entry name" value="Protein_kinase_ATP_BS"/>
</dbReference>
<dbReference type="PROSITE" id="PS50011">
    <property type="entry name" value="PROTEIN_KINASE_DOM"/>
    <property type="match status" value="1"/>
</dbReference>
<sequence>MAQSPFQNQNRMQQITPIQQPLQNYSSPFQKPIQGIVVKNYTICKLLGTGAFAQVYQAKHDFTGINVAIKVISKRKIKESDMMHKVQREISIMNSFDHPHVIKLYETIEDDVNIYLIIELAENGEILNNIPRKRALDESKTRYYFQQFIAALHYLHKQANISHRDLKLENTLVNKYDNIKISDFGLSSGLLEGDFLKTSCGTPNYAAPEVIMNQQYLGGPADIWSAGCVLFVLCAGELPFNERDLAVLFSKIRRCEYSIPSHVSRSAADLIKNMLQVNVDKRFTLDQIINHPWFQKDLSKNLKQQFQKGYETRYGLIDEQSILTKVNECMQSNYSMSTLKELLLSQRTKHPACVTFRMLYDQEYEQLIQLMQEEETFSTPKSLKLNSERTFTPIENPDFKNASYDTFSVNQNPNNFLIIDDPAKYDYSVGVKLGRIECKKPGDVMRYILSNFSTKYEWKFGAMTAYKYFDFNLQKDVVTLQMDDSYTKNPFTFCIKIKNPVNFIQHELIIGCCMYVQTDIKRVQNYVLDLRKITGEVSMFLNETMEIENALKNAF</sequence>
<gene>
    <name evidence="5" type="ORF">HINF_LOCUS31294</name>
    <name evidence="6" type="ORF">HINF_LOCUS65955</name>
</gene>
<comment type="caution">
    <text evidence="5">The sequence shown here is derived from an EMBL/GenBank/DDBJ whole genome shotgun (WGS) entry which is preliminary data.</text>
</comment>
<dbReference type="InterPro" id="IPR008271">
    <property type="entry name" value="Ser/Thr_kinase_AS"/>
</dbReference>